<reference evidence="1 4" key="1">
    <citation type="submission" date="2016-04" db="EMBL/GenBank/DDBJ databases">
        <authorList>
            <person name="Evans L.H."/>
            <person name="Alamgir A."/>
            <person name="Owens N."/>
            <person name="Weber N.D."/>
            <person name="Virtaneva K."/>
            <person name="Barbian K."/>
            <person name="Babar A."/>
            <person name="Rosenke K."/>
        </authorList>
    </citation>
    <scope>NUCLEOTIDE SEQUENCE [LARGE SCALE GENOMIC DNA]</scope>
    <source>
        <strain evidence="1">S5</strain>
        <strain evidence="4">S5(T) (JCM 30642 \VKM B-2941)</strain>
    </source>
</reference>
<sequence>MTRRNILLLKPLKNNDTFGDTFMKTLMGSTQDVQTTFKDSRQCASYYMELFKSVMYS</sequence>
<dbReference type="STRING" id="1673428.CPM_1038"/>
<evidence type="ECO:0000313" key="3">
    <source>
        <dbReference type="Proteomes" id="UP000187822"/>
    </source>
</evidence>
<proteinExistence type="predicted"/>
<protein>
    <submittedName>
        <fullName evidence="1">Uncharacterized protein</fullName>
    </submittedName>
</protein>
<organism evidence="1 4">
    <name type="scientific">Cuniculiplasma divulgatum</name>
    <dbReference type="NCBI Taxonomy" id="1673428"/>
    <lineage>
        <taxon>Archaea</taxon>
        <taxon>Methanobacteriati</taxon>
        <taxon>Thermoplasmatota</taxon>
        <taxon>Thermoplasmata</taxon>
        <taxon>Thermoplasmatales</taxon>
        <taxon>Cuniculiplasmataceae</taxon>
        <taxon>Cuniculiplasma</taxon>
    </lineage>
</organism>
<evidence type="ECO:0000313" key="2">
    <source>
        <dbReference type="EMBL" id="SJK84857.1"/>
    </source>
</evidence>
<keyword evidence="3" id="KW-1185">Reference proteome</keyword>
<dbReference type="EMBL" id="LT719092">
    <property type="protein sequence ID" value="SJK84857.1"/>
    <property type="molecule type" value="Genomic_DNA"/>
</dbReference>
<gene>
    <name evidence="2" type="ORF">CPM_1038</name>
    <name evidence="1" type="ORF">CSP5_1022</name>
</gene>
<reference evidence="3" key="3">
    <citation type="submission" date="2016-06" db="EMBL/GenBank/DDBJ databases">
        <authorList>
            <person name="Toshchakov V.S."/>
        </authorList>
    </citation>
    <scope>NUCLEOTIDE SEQUENCE [LARGE SCALE GENOMIC DNA]</scope>
    <source>
        <strain>PM4 (JCM 30641</strain>
        <strain evidence="3">\VKM B-2940)</strain>
    </source>
</reference>
<evidence type="ECO:0000313" key="4">
    <source>
        <dbReference type="Proteomes" id="UP000195607"/>
    </source>
</evidence>
<evidence type="ECO:0000313" key="1">
    <source>
        <dbReference type="EMBL" id="SIM61403.1"/>
    </source>
</evidence>
<name>A0A1N5UKW5_9ARCH</name>
<dbReference type="EMBL" id="LT671858">
    <property type="protein sequence ID" value="SIM61403.1"/>
    <property type="molecule type" value="Genomic_DNA"/>
</dbReference>
<dbReference type="Proteomes" id="UP000187822">
    <property type="component" value="Chromosome I"/>
</dbReference>
<dbReference type="Proteomes" id="UP000195607">
    <property type="component" value="Chromosome I"/>
</dbReference>
<dbReference type="KEGG" id="cdiv:CPM_1038"/>
<dbReference type="AlphaFoldDB" id="A0A1N5UKW5"/>
<accession>A0A1N5UKW5</accession>
<reference evidence="2" key="2">
    <citation type="submission" date="2016-06" db="EMBL/GenBank/DDBJ databases">
        <authorList>
            <person name="Olsen C.W."/>
            <person name="Carey S."/>
            <person name="Hinshaw L."/>
            <person name="Karasin A.I."/>
        </authorList>
    </citation>
    <scope>NUCLEOTIDE SEQUENCE [LARGE SCALE GENOMIC DNA]</scope>
    <source>
        <strain evidence="2">PM4</strain>
    </source>
</reference>